<dbReference type="GO" id="GO:0005525">
    <property type="term" value="F:GTP binding"/>
    <property type="evidence" value="ECO:0007669"/>
    <property type="project" value="UniProtKB-KW"/>
</dbReference>
<dbReference type="InterPro" id="IPR036225">
    <property type="entry name" value="SRP/SRP_N"/>
</dbReference>
<dbReference type="InterPro" id="IPR027417">
    <property type="entry name" value="P-loop_NTPase"/>
</dbReference>
<gene>
    <name evidence="5" type="ORF">S01H1_80696</name>
</gene>
<dbReference type="SMART" id="SM00963">
    <property type="entry name" value="SRP54_N"/>
    <property type="match status" value="1"/>
</dbReference>
<dbReference type="GO" id="GO:0048500">
    <property type="term" value="C:signal recognition particle"/>
    <property type="evidence" value="ECO:0007669"/>
    <property type="project" value="InterPro"/>
</dbReference>
<keyword evidence="3" id="KW-0342">GTP-binding</keyword>
<evidence type="ECO:0000256" key="1">
    <source>
        <dbReference type="ARBA" id="ARBA00004496"/>
    </source>
</evidence>
<sequence length="122" mass="13085">MFETLTDRFSKAIRRLSGRGRISRANIAEAMGDVRRALLEADVNYTVAKEFCDSVVEKAIGANVLESLHPGQVMVKIVNGELTSLMGPVDSRIYYVSPGPTVIMLAGLQGSGKTTTAGKLAK</sequence>
<dbReference type="InterPro" id="IPR000897">
    <property type="entry name" value="SRP54_GTPase_dom"/>
</dbReference>
<comment type="caution">
    <text evidence="5">The sequence shown here is derived from an EMBL/GenBank/DDBJ whole genome shotgun (WGS) entry which is preliminary data.</text>
</comment>
<keyword evidence="2" id="KW-0547">Nucleotide-binding</keyword>
<dbReference type="Gene3D" id="3.40.50.300">
    <property type="entry name" value="P-loop containing nucleotide triphosphate hydrolases"/>
    <property type="match status" value="1"/>
</dbReference>
<dbReference type="Pfam" id="PF02881">
    <property type="entry name" value="SRP54_N"/>
    <property type="match status" value="1"/>
</dbReference>
<evidence type="ECO:0000313" key="5">
    <source>
        <dbReference type="EMBL" id="GAG49471.1"/>
    </source>
</evidence>
<dbReference type="Gene3D" id="1.20.120.140">
    <property type="entry name" value="Signal recognition particle SRP54, nucleotide-binding domain"/>
    <property type="match status" value="1"/>
</dbReference>
<dbReference type="PANTHER" id="PTHR11564">
    <property type="entry name" value="SIGNAL RECOGNITION PARTICLE 54K PROTEIN SRP54"/>
    <property type="match status" value="1"/>
</dbReference>
<organism evidence="5">
    <name type="scientific">marine sediment metagenome</name>
    <dbReference type="NCBI Taxonomy" id="412755"/>
    <lineage>
        <taxon>unclassified sequences</taxon>
        <taxon>metagenomes</taxon>
        <taxon>ecological metagenomes</taxon>
    </lineage>
</organism>
<dbReference type="InterPro" id="IPR013822">
    <property type="entry name" value="Signal_recog_particl_SRP54_hlx"/>
</dbReference>
<dbReference type="InterPro" id="IPR022941">
    <property type="entry name" value="SRP54"/>
</dbReference>
<evidence type="ECO:0000259" key="4">
    <source>
        <dbReference type="SMART" id="SM00963"/>
    </source>
</evidence>
<reference evidence="5" key="1">
    <citation type="journal article" date="2014" name="Front. Microbiol.">
        <title>High frequency of phylogenetically diverse reductive dehalogenase-homologous genes in deep subseafloor sedimentary metagenomes.</title>
        <authorList>
            <person name="Kawai M."/>
            <person name="Futagami T."/>
            <person name="Toyoda A."/>
            <person name="Takaki Y."/>
            <person name="Nishi S."/>
            <person name="Hori S."/>
            <person name="Arai W."/>
            <person name="Tsubouchi T."/>
            <person name="Morono Y."/>
            <person name="Uchiyama I."/>
            <person name="Ito T."/>
            <person name="Fujiyama A."/>
            <person name="Inagaki F."/>
            <person name="Takami H."/>
        </authorList>
    </citation>
    <scope>NUCLEOTIDE SEQUENCE</scope>
    <source>
        <strain evidence="5">Expedition CK06-06</strain>
    </source>
</reference>
<accession>X0ZMS5</accession>
<dbReference type="Pfam" id="PF00448">
    <property type="entry name" value="SRP54"/>
    <property type="match status" value="1"/>
</dbReference>
<evidence type="ECO:0000256" key="3">
    <source>
        <dbReference type="ARBA" id="ARBA00023134"/>
    </source>
</evidence>
<dbReference type="InterPro" id="IPR042101">
    <property type="entry name" value="SRP54_N_sf"/>
</dbReference>
<protein>
    <recommendedName>
        <fullName evidence="4">Signal recognition particle SRP54 helical bundle domain-containing protein</fullName>
    </recommendedName>
</protein>
<dbReference type="GO" id="GO:0006614">
    <property type="term" value="P:SRP-dependent cotranslational protein targeting to membrane"/>
    <property type="evidence" value="ECO:0007669"/>
    <property type="project" value="InterPro"/>
</dbReference>
<evidence type="ECO:0000256" key="2">
    <source>
        <dbReference type="ARBA" id="ARBA00022741"/>
    </source>
</evidence>
<comment type="subcellular location">
    <subcellularLocation>
        <location evidence="1">Cytoplasm</location>
    </subcellularLocation>
</comment>
<dbReference type="AlphaFoldDB" id="X0ZMS5"/>
<dbReference type="EMBL" id="BARS01054518">
    <property type="protein sequence ID" value="GAG49471.1"/>
    <property type="molecule type" value="Genomic_DNA"/>
</dbReference>
<proteinExistence type="predicted"/>
<dbReference type="SUPFAM" id="SSF47364">
    <property type="entry name" value="Domain of the SRP/SRP receptor G-proteins"/>
    <property type="match status" value="1"/>
</dbReference>
<dbReference type="PANTHER" id="PTHR11564:SF5">
    <property type="entry name" value="SIGNAL RECOGNITION PARTICLE SUBUNIT SRP54"/>
    <property type="match status" value="1"/>
</dbReference>
<feature type="non-terminal residue" evidence="5">
    <location>
        <position position="122"/>
    </location>
</feature>
<feature type="domain" description="Signal recognition particle SRP54 helical bundle" evidence="4">
    <location>
        <begin position="1"/>
        <end position="86"/>
    </location>
</feature>
<dbReference type="SUPFAM" id="SSF52540">
    <property type="entry name" value="P-loop containing nucleoside triphosphate hydrolases"/>
    <property type="match status" value="1"/>
</dbReference>
<dbReference type="GO" id="GO:0003924">
    <property type="term" value="F:GTPase activity"/>
    <property type="evidence" value="ECO:0007669"/>
    <property type="project" value="InterPro"/>
</dbReference>
<name>X0ZMS5_9ZZZZ</name>